<keyword evidence="3" id="KW-0175">Coiled coil</keyword>
<name>A0ABQ1FFL0_9SPHN</name>
<dbReference type="SMART" id="SM00267">
    <property type="entry name" value="GGDEF"/>
    <property type="match status" value="1"/>
</dbReference>
<evidence type="ECO:0000256" key="1">
    <source>
        <dbReference type="ARBA" id="ARBA00012528"/>
    </source>
</evidence>
<dbReference type="NCBIfam" id="TIGR00254">
    <property type="entry name" value="GGDEF"/>
    <property type="match status" value="1"/>
</dbReference>
<dbReference type="InterPro" id="IPR029787">
    <property type="entry name" value="Nucleotide_cyclase"/>
</dbReference>
<feature type="domain" description="GGDEF" evidence="4">
    <location>
        <begin position="190"/>
        <end position="322"/>
    </location>
</feature>
<dbReference type="Pfam" id="PF00990">
    <property type="entry name" value="GGDEF"/>
    <property type="match status" value="1"/>
</dbReference>
<feature type="coiled-coil region" evidence="3">
    <location>
        <begin position="122"/>
        <end position="170"/>
    </location>
</feature>
<dbReference type="InterPro" id="IPR000160">
    <property type="entry name" value="GGDEF_dom"/>
</dbReference>
<dbReference type="Proteomes" id="UP000603317">
    <property type="component" value="Unassembled WGS sequence"/>
</dbReference>
<organism evidence="5 6">
    <name type="scientific">Blastomonas marina</name>
    <dbReference type="NCBI Taxonomy" id="1867408"/>
    <lineage>
        <taxon>Bacteria</taxon>
        <taxon>Pseudomonadati</taxon>
        <taxon>Pseudomonadota</taxon>
        <taxon>Alphaproteobacteria</taxon>
        <taxon>Sphingomonadales</taxon>
        <taxon>Sphingomonadaceae</taxon>
        <taxon>Blastomonas</taxon>
    </lineage>
</organism>
<proteinExistence type="predicted"/>
<evidence type="ECO:0000256" key="3">
    <source>
        <dbReference type="SAM" id="Coils"/>
    </source>
</evidence>
<dbReference type="SUPFAM" id="SSF55073">
    <property type="entry name" value="Nucleotide cyclase"/>
    <property type="match status" value="1"/>
</dbReference>
<comment type="caution">
    <text evidence="5">The sequence shown here is derived from an EMBL/GenBank/DDBJ whole genome shotgun (WGS) entry which is preliminary data.</text>
</comment>
<evidence type="ECO:0000313" key="5">
    <source>
        <dbReference type="EMBL" id="GGA10552.1"/>
    </source>
</evidence>
<dbReference type="RefSeq" id="WP_188642673.1">
    <property type="nucleotide sequence ID" value="NZ_BMID01000001.1"/>
</dbReference>
<dbReference type="EC" id="2.7.7.65" evidence="1"/>
<dbReference type="Gene3D" id="3.30.70.270">
    <property type="match status" value="1"/>
</dbReference>
<evidence type="ECO:0000259" key="4">
    <source>
        <dbReference type="PROSITE" id="PS50887"/>
    </source>
</evidence>
<evidence type="ECO:0000313" key="6">
    <source>
        <dbReference type="Proteomes" id="UP000603317"/>
    </source>
</evidence>
<keyword evidence="6" id="KW-1185">Reference proteome</keyword>
<dbReference type="InterPro" id="IPR043128">
    <property type="entry name" value="Rev_trsase/Diguanyl_cyclase"/>
</dbReference>
<protein>
    <recommendedName>
        <fullName evidence="1">diguanylate cyclase</fullName>
        <ecNumber evidence="1">2.7.7.65</ecNumber>
    </recommendedName>
</protein>
<dbReference type="PANTHER" id="PTHR45138:SF9">
    <property type="entry name" value="DIGUANYLATE CYCLASE DGCM-RELATED"/>
    <property type="match status" value="1"/>
</dbReference>
<gene>
    <name evidence="5" type="primary">dgcB</name>
    <name evidence="5" type="ORF">GCM10010923_21390</name>
</gene>
<dbReference type="PANTHER" id="PTHR45138">
    <property type="entry name" value="REGULATORY COMPONENTS OF SENSORY TRANSDUCTION SYSTEM"/>
    <property type="match status" value="1"/>
</dbReference>
<evidence type="ECO:0000256" key="2">
    <source>
        <dbReference type="ARBA" id="ARBA00034247"/>
    </source>
</evidence>
<dbReference type="InterPro" id="IPR050469">
    <property type="entry name" value="Diguanylate_Cyclase"/>
</dbReference>
<dbReference type="PROSITE" id="PS50887">
    <property type="entry name" value="GGDEF"/>
    <property type="match status" value="1"/>
</dbReference>
<comment type="catalytic activity">
    <reaction evidence="2">
        <text>2 GTP = 3',3'-c-di-GMP + 2 diphosphate</text>
        <dbReference type="Rhea" id="RHEA:24898"/>
        <dbReference type="ChEBI" id="CHEBI:33019"/>
        <dbReference type="ChEBI" id="CHEBI:37565"/>
        <dbReference type="ChEBI" id="CHEBI:58805"/>
        <dbReference type="EC" id="2.7.7.65"/>
    </reaction>
</comment>
<dbReference type="EMBL" id="BMID01000001">
    <property type="protein sequence ID" value="GGA10552.1"/>
    <property type="molecule type" value="Genomic_DNA"/>
</dbReference>
<accession>A0ABQ1FFL0</accession>
<dbReference type="CDD" id="cd01949">
    <property type="entry name" value="GGDEF"/>
    <property type="match status" value="1"/>
</dbReference>
<reference evidence="6" key="1">
    <citation type="journal article" date="2019" name="Int. J. Syst. Evol. Microbiol.">
        <title>The Global Catalogue of Microorganisms (GCM) 10K type strain sequencing project: providing services to taxonomists for standard genome sequencing and annotation.</title>
        <authorList>
            <consortium name="The Broad Institute Genomics Platform"/>
            <consortium name="The Broad Institute Genome Sequencing Center for Infectious Disease"/>
            <person name="Wu L."/>
            <person name="Ma J."/>
        </authorList>
    </citation>
    <scope>NUCLEOTIDE SEQUENCE [LARGE SCALE GENOMIC DNA]</scope>
    <source>
        <strain evidence="6">CGMCC 1.15297</strain>
    </source>
</reference>
<sequence>MKQGSIGREVLDFLAGNLLDPTPLNYRFGYLYLTRMSKVIVEETDFNIENGLRLRQDTIIEIMGKHVEASDDPAERLAAREEAVDVYLSAAGELARETQQQADDLGIDIAEESQTIRDGAQGDDLKAAIRRILDRAAEAERELADSSTRIERLQRDLDEARNKALVDELTGIPNRRATRAKLKHLEVDKVRFSLAIIDIDHFKAINDTYGHPVGDRALKLVANALTESLAPWSVVRWGGEEFLVIAETPDAAKLADKVREAKDELAGRKLKLRETDEPMGAITFSAGVAANISSTDETLKQADRALYDAKKAGRNQVLVAQESEQVTAAA</sequence>